<evidence type="ECO:0000313" key="4">
    <source>
        <dbReference type="Proteomes" id="UP000287853"/>
    </source>
</evidence>
<dbReference type="PANTHER" id="PTHR37828:SF1">
    <property type="entry name" value="YCII-RELATED DOMAIN-CONTAINING PROTEIN"/>
    <property type="match status" value="1"/>
</dbReference>
<evidence type="ECO:0000313" key="3">
    <source>
        <dbReference type="EMBL" id="RWX44272.1"/>
    </source>
</evidence>
<evidence type="ECO:0000256" key="1">
    <source>
        <dbReference type="ARBA" id="ARBA00007689"/>
    </source>
</evidence>
<evidence type="ECO:0000259" key="2">
    <source>
        <dbReference type="Pfam" id="PF03795"/>
    </source>
</evidence>
<dbReference type="InterPro" id="IPR011008">
    <property type="entry name" value="Dimeric_a/b-barrel"/>
</dbReference>
<protein>
    <submittedName>
        <fullName evidence="3">Putative conserved protein YciI, contains a putative active-site phosphohistidine</fullName>
    </submittedName>
</protein>
<dbReference type="PANTHER" id="PTHR37828">
    <property type="entry name" value="GSR2449 PROTEIN"/>
    <property type="match status" value="1"/>
</dbReference>
<gene>
    <name evidence="3" type="ORF">H206_01882</name>
</gene>
<dbReference type="AlphaFoldDB" id="A0A3S3RNX2"/>
<organism evidence="3 4">
    <name type="scientific">Candidatus Electrothrix aarhusensis</name>
    <dbReference type="NCBI Taxonomy" id="1859131"/>
    <lineage>
        <taxon>Bacteria</taxon>
        <taxon>Pseudomonadati</taxon>
        <taxon>Thermodesulfobacteriota</taxon>
        <taxon>Desulfobulbia</taxon>
        <taxon>Desulfobulbales</taxon>
        <taxon>Desulfobulbaceae</taxon>
        <taxon>Candidatus Electrothrix</taxon>
    </lineage>
</organism>
<sequence length="96" mass="10771">MFIISLNYQCQLEEVDKHLDAHVAYLKNEYANGHFIASGRKIPRTGGVILSNVKTKNELGVILAKDPVYQAGIAEYDITEFIPSMVAEGFEKLKEQ</sequence>
<dbReference type="EMBL" id="MTKO01000098">
    <property type="protein sequence ID" value="RWX44272.1"/>
    <property type="molecule type" value="Genomic_DNA"/>
</dbReference>
<reference evidence="3 4" key="1">
    <citation type="submission" date="2017-01" db="EMBL/GenBank/DDBJ databases">
        <title>The cable genome- insights into the physiology and evolution of filamentous bacteria capable of sulfide oxidation via long distance electron transfer.</title>
        <authorList>
            <person name="Schreiber L."/>
            <person name="Bjerg J.T."/>
            <person name="Boggild A."/>
            <person name="Van De Vossenberg J."/>
            <person name="Meysman F."/>
            <person name="Nielsen L.P."/>
            <person name="Schramm A."/>
            <person name="Kjeldsen K.U."/>
        </authorList>
    </citation>
    <scope>NUCLEOTIDE SEQUENCE [LARGE SCALE GENOMIC DNA]</scope>
    <source>
        <strain evidence="3">MCF</strain>
    </source>
</reference>
<dbReference type="InterPro" id="IPR005545">
    <property type="entry name" value="YCII"/>
</dbReference>
<dbReference type="Proteomes" id="UP000287853">
    <property type="component" value="Unassembled WGS sequence"/>
</dbReference>
<keyword evidence="4" id="KW-1185">Reference proteome</keyword>
<proteinExistence type="inferred from homology"/>
<comment type="caution">
    <text evidence="3">The sequence shown here is derived from an EMBL/GenBank/DDBJ whole genome shotgun (WGS) entry which is preliminary data.</text>
</comment>
<accession>A0A3S3RNX2</accession>
<dbReference type="SUPFAM" id="SSF54909">
    <property type="entry name" value="Dimeric alpha+beta barrel"/>
    <property type="match status" value="1"/>
</dbReference>
<name>A0A3S3RNX2_9BACT</name>
<dbReference type="Pfam" id="PF03795">
    <property type="entry name" value="YCII"/>
    <property type="match status" value="1"/>
</dbReference>
<comment type="similarity">
    <text evidence="1">Belongs to the YciI family.</text>
</comment>
<dbReference type="Gene3D" id="3.30.70.1060">
    <property type="entry name" value="Dimeric alpha+beta barrel"/>
    <property type="match status" value="1"/>
</dbReference>
<feature type="domain" description="YCII-related" evidence="2">
    <location>
        <begin position="1"/>
        <end position="81"/>
    </location>
</feature>